<evidence type="ECO:0000256" key="1">
    <source>
        <dbReference type="SAM" id="Phobius"/>
    </source>
</evidence>
<organism evidence="2 3">
    <name type="scientific">Bimuria novae-zelandiae CBS 107.79</name>
    <dbReference type="NCBI Taxonomy" id="1447943"/>
    <lineage>
        <taxon>Eukaryota</taxon>
        <taxon>Fungi</taxon>
        <taxon>Dikarya</taxon>
        <taxon>Ascomycota</taxon>
        <taxon>Pezizomycotina</taxon>
        <taxon>Dothideomycetes</taxon>
        <taxon>Pleosporomycetidae</taxon>
        <taxon>Pleosporales</taxon>
        <taxon>Massarineae</taxon>
        <taxon>Didymosphaeriaceae</taxon>
        <taxon>Bimuria</taxon>
    </lineage>
</organism>
<evidence type="ECO:0000313" key="3">
    <source>
        <dbReference type="Proteomes" id="UP000800036"/>
    </source>
</evidence>
<evidence type="ECO:0000313" key="2">
    <source>
        <dbReference type="EMBL" id="KAF1964353.1"/>
    </source>
</evidence>
<feature type="transmembrane region" description="Helical" evidence="1">
    <location>
        <begin position="56"/>
        <end position="78"/>
    </location>
</feature>
<reference evidence="2" key="1">
    <citation type="journal article" date="2020" name="Stud. Mycol.">
        <title>101 Dothideomycetes genomes: a test case for predicting lifestyles and emergence of pathogens.</title>
        <authorList>
            <person name="Haridas S."/>
            <person name="Albert R."/>
            <person name="Binder M."/>
            <person name="Bloem J."/>
            <person name="Labutti K."/>
            <person name="Salamov A."/>
            <person name="Andreopoulos B."/>
            <person name="Baker S."/>
            <person name="Barry K."/>
            <person name="Bills G."/>
            <person name="Bluhm B."/>
            <person name="Cannon C."/>
            <person name="Castanera R."/>
            <person name="Culley D."/>
            <person name="Daum C."/>
            <person name="Ezra D."/>
            <person name="Gonzalez J."/>
            <person name="Henrissat B."/>
            <person name="Kuo A."/>
            <person name="Liang C."/>
            <person name="Lipzen A."/>
            <person name="Lutzoni F."/>
            <person name="Magnuson J."/>
            <person name="Mondo S."/>
            <person name="Nolan M."/>
            <person name="Ohm R."/>
            <person name="Pangilinan J."/>
            <person name="Park H.-J."/>
            <person name="Ramirez L."/>
            <person name="Alfaro M."/>
            <person name="Sun H."/>
            <person name="Tritt A."/>
            <person name="Yoshinaga Y."/>
            <person name="Zwiers L.-H."/>
            <person name="Turgeon B."/>
            <person name="Goodwin S."/>
            <person name="Spatafora J."/>
            <person name="Crous P."/>
            <person name="Grigoriev I."/>
        </authorList>
    </citation>
    <scope>NUCLEOTIDE SEQUENCE</scope>
    <source>
        <strain evidence="2">CBS 107.79</strain>
    </source>
</reference>
<name>A0A6A5UGM4_9PLEO</name>
<dbReference type="AlphaFoldDB" id="A0A6A5UGM4"/>
<gene>
    <name evidence="2" type="ORF">BU23DRAFT_64272</name>
</gene>
<proteinExistence type="predicted"/>
<dbReference type="OrthoDB" id="3021074at2759"/>
<protein>
    <submittedName>
        <fullName evidence="2">Uncharacterized protein</fullName>
    </submittedName>
</protein>
<keyword evidence="1" id="KW-0812">Transmembrane</keyword>
<sequence length="235" mass="27147">MFHTLNIHPNGLKRLLKTAMTRDMSCTELFANVRIEDTRTGLRWAQYVYAKCTATFCFLAGVLLSLASPLVIVMNVVVYEYNLRLYPHSKGSDAVDAWGPWVGAAFVLGASMILRYQKEWERMVLRLGEKALHHVGLLGKSTTENCGSISDVRITSKRSMIEEWRIPMGCSTRRSWNALAFTYTELSCWIASPLPHSHMCTCSRCILDRAQFRRLRTPNDQERREEYDHRPWLKR</sequence>
<keyword evidence="1" id="KW-0472">Membrane</keyword>
<feature type="transmembrane region" description="Helical" evidence="1">
    <location>
        <begin position="98"/>
        <end position="116"/>
    </location>
</feature>
<dbReference type="EMBL" id="ML976792">
    <property type="protein sequence ID" value="KAF1964353.1"/>
    <property type="molecule type" value="Genomic_DNA"/>
</dbReference>
<keyword evidence="3" id="KW-1185">Reference proteome</keyword>
<keyword evidence="1" id="KW-1133">Transmembrane helix</keyword>
<dbReference type="Proteomes" id="UP000800036">
    <property type="component" value="Unassembled WGS sequence"/>
</dbReference>
<accession>A0A6A5UGM4</accession>